<keyword evidence="4" id="KW-0378">Hydrolase</keyword>
<dbReference type="AlphaFoldDB" id="A0A078F4M4"/>
<comment type="cofactor">
    <cofactor evidence="1">
        <name>Mg(2+)</name>
        <dbReference type="ChEBI" id="CHEBI:18420"/>
    </cofactor>
</comment>
<evidence type="ECO:0000256" key="5">
    <source>
        <dbReference type="ARBA" id="ARBA00022842"/>
    </source>
</evidence>
<keyword evidence="3" id="KW-0479">Metal-binding</keyword>
<protein>
    <submittedName>
        <fullName evidence="7">BnaA02g25850D protein</fullName>
    </submittedName>
</protein>
<dbReference type="PROSITE" id="PS51462">
    <property type="entry name" value="NUDIX"/>
    <property type="match status" value="1"/>
</dbReference>
<dbReference type="SUPFAM" id="SSF55811">
    <property type="entry name" value="Nudix"/>
    <property type="match status" value="1"/>
</dbReference>
<dbReference type="InterPro" id="IPR000086">
    <property type="entry name" value="NUDIX_hydrolase_dom"/>
</dbReference>
<evidence type="ECO:0000256" key="4">
    <source>
        <dbReference type="ARBA" id="ARBA00022801"/>
    </source>
</evidence>
<comment type="similarity">
    <text evidence="2">Belongs to the Nudix hydrolase family.</text>
</comment>
<reference evidence="7 8" key="1">
    <citation type="journal article" date="2014" name="Science">
        <title>Plant genetics. Early allopolyploid evolution in the post-Neolithic Brassica napus oilseed genome.</title>
        <authorList>
            <person name="Chalhoub B."/>
            <person name="Denoeud F."/>
            <person name="Liu S."/>
            <person name="Parkin I.A."/>
            <person name="Tang H."/>
            <person name="Wang X."/>
            <person name="Chiquet J."/>
            <person name="Belcram H."/>
            <person name="Tong C."/>
            <person name="Samans B."/>
            <person name="Correa M."/>
            <person name="Da Silva C."/>
            <person name="Just J."/>
            <person name="Falentin C."/>
            <person name="Koh C.S."/>
            <person name="Le Clainche I."/>
            <person name="Bernard M."/>
            <person name="Bento P."/>
            <person name="Noel B."/>
            <person name="Labadie K."/>
            <person name="Alberti A."/>
            <person name="Charles M."/>
            <person name="Arnaud D."/>
            <person name="Guo H."/>
            <person name="Daviaud C."/>
            <person name="Alamery S."/>
            <person name="Jabbari K."/>
            <person name="Zhao M."/>
            <person name="Edger P.P."/>
            <person name="Chelaifa H."/>
            <person name="Tack D."/>
            <person name="Lassalle G."/>
            <person name="Mestiri I."/>
            <person name="Schnel N."/>
            <person name="Le Paslier M.C."/>
            <person name="Fan G."/>
            <person name="Renault V."/>
            <person name="Bayer P.E."/>
            <person name="Golicz A.A."/>
            <person name="Manoli S."/>
            <person name="Lee T.H."/>
            <person name="Thi V.H."/>
            <person name="Chalabi S."/>
            <person name="Hu Q."/>
            <person name="Fan C."/>
            <person name="Tollenaere R."/>
            <person name="Lu Y."/>
            <person name="Battail C."/>
            <person name="Shen J."/>
            <person name="Sidebottom C.H."/>
            <person name="Wang X."/>
            <person name="Canaguier A."/>
            <person name="Chauveau A."/>
            <person name="Berard A."/>
            <person name="Deniot G."/>
            <person name="Guan M."/>
            <person name="Liu Z."/>
            <person name="Sun F."/>
            <person name="Lim Y.P."/>
            <person name="Lyons E."/>
            <person name="Town C.D."/>
            <person name="Bancroft I."/>
            <person name="Wang X."/>
            <person name="Meng J."/>
            <person name="Ma J."/>
            <person name="Pires J.C."/>
            <person name="King G.J."/>
            <person name="Brunel D."/>
            <person name="Delourme R."/>
            <person name="Renard M."/>
            <person name="Aury J.M."/>
            <person name="Adams K.L."/>
            <person name="Batley J."/>
            <person name="Snowdon R.J."/>
            <person name="Tost J."/>
            <person name="Edwards D."/>
            <person name="Zhou Y."/>
            <person name="Hua W."/>
            <person name="Sharpe A.G."/>
            <person name="Paterson A.H."/>
            <person name="Guan C."/>
            <person name="Wincker P."/>
        </authorList>
    </citation>
    <scope>NUCLEOTIDE SEQUENCE [LARGE SCALE GENOMIC DNA]</scope>
    <source>
        <strain evidence="8">cv. Darmor-bzh</strain>
    </source>
</reference>
<dbReference type="Proteomes" id="UP000028999">
    <property type="component" value="Unassembled WGS sequence"/>
</dbReference>
<keyword evidence="5" id="KW-0460">Magnesium</keyword>
<evidence type="ECO:0000256" key="1">
    <source>
        <dbReference type="ARBA" id="ARBA00001946"/>
    </source>
</evidence>
<evidence type="ECO:0000256" key="2">
    <source>
        <dbReference type="ARBA" id="ARBA00005582"/>
    </source>
</evidence>
<dbReference type="GO" id="GO:0005634">
    <property type="term" value="C:nucleus"/>
    <property type="evidence" value="ECO:0000318"/>
    <property type="project" value="GO_Central"/>
</dbReference>
<evidence type="ECO:0000313" key="7">
    <source>
        <dbReference type="EMBL" id="CDY09425.1"/>
    </source>
</evidence>
<dbReference type="InterPro" id="IPR015797">
    <property type="entry name" value="NUDIX_hydrolase-like_dom_sf"/>
</dbReference>
<keyword evidence="8" id="KW-1185">Reference proteome</keyword>
<sequence>MGVEKMVCLVSRTGRQFQRYNKGRRQVVGCIPYRFKLSSDGKISDEVEVLVISSQKGHAMMFPKGGWELDESTFRYVYGTLNQHIFQKKKLISYFQIHQLGKWDFLSKSRGTYYEGLMFPMLVTEQLDLWPEQHARQRIWMNVVDAREACRDWWMKEALDVLVERLSSPLNQPKENKTISISIETMC</sequence>
<dbReference type="GO" id="GO:0016462">
    <property type="term" value="F:pyrophosphatase activity"/>
    <property type="evidence" value="ECO:0007669"/>
    <property type="project" value="InterPro"/>
</dbReference>
<evidence type="ECO:0000259" key="6">
    <source>
        <dbReference type="PROSITE" id="PS51462"/>
    </source>
</evidence>
<proteinExistence type="inferred from homology"/>
<dbReference type="PANTHER" id="PTHR12629">
    <property type="entry name" value="DIPHOSPHOINOSITOL POLYPHOSPHATE PHOSPHOHYDROLASE"/>
    <property type="match status" value="1"/>
</dbReference>
<dbReference type="Gramene" id="CDY09425">
    <property type="protein sequence ID" value="CDY09425"/>
    <property type="gene ID" value="GSBRNA2T00030919001"/>
</dbReference>
<dbReference type="GO" id="GO:0046872">
    <property type="term" value="F:metal ion binding"/>
    <property type="evidence" value="ECO:0007669"/>
    <property type="project" value="UniProtKB-KW"/>
</dbReference>
<dbReference type="PaxDb" id="3708-A0A078F4M4"/>
<dbReference type="EMBL" id="LK031995">
    <property type="protein sequence ID" value="CDY09425.1"/>
    <property type="molecule type" value="Genomic_DNA"/>
</dbReference>
<dbReference type="InterPro" id="IPR047198">
    <property type="entry name" value="DDP-like_NUDIX"/>
</dbReference>
<accession>A0A078F4M4</accession>
<dbReference type="CDD" id="cd04666">
    <property type="entry name" value="NUDIX_DIPP2_like_Nudt4"/>
    <property type="match status" value="1"/>
</dbReference>
<name>A0A078F4M4_BRANA</name>
<dbReference type="Gene3D" id="3.90.79.10">
    <property type="entry name" value="Nucleoside Triphosphate Pyrophosphohydrolase"/>
    <property type="match status" value="2"/>
</dbReference>
<dbReference type="GO" id="GO:0005737">
    <property type="term" value="C:cytoplasm"/>
    <property type="evidence" value="ECO:0000318"/>
    <property type="project" value="GO_Central"/>
</dbReference>
<gene>
    <name evidence="7" type="primary">BnaA02g25850D</name>
    <name evidence="7" type="ORF">GSBRNA2T00030919001</name>
</gene>
<evidence type="ECO:0000313" key="8">
    <source>
        <dbReference type="Proteomes" id="UP000028999"/>
    </source>
</evidence>
<dbReference type="OMA" id="INCKGDA"/>
<dbReference type="STRING" id="3708.A0A078F4M4"/>
<dbReference type="PANTHER" id="PTHR12629:SF56">
    <property type="entry name" value="NUDIX HYDROLASE DOMAIN-CONTAINING PROTEIN"/>
    <property type="match status" value="1"/>
</dbReference>
<feature type="domain" description="Nudix hydrolase" evidence="6">
    <location>
        <begin position="23"/>
        <end position="163"/>
    </location>
</feature>
<organism evidence="7 8">
    <name type="scientific">Brassica napus</name>
    <name type="common">Rape</name>
    <dbReference type="NCBI Taxonomy" id="3708"/>
    <lineage>
        <taxon>Eukaryota</taxon>
        <taxon>Viridiplantae</taxon>
        <taxon>Streptophyta</taxon>
        <taxon>Embryophyta</taxon>
        <taxon>Tracheophyta</taxon>
        <taxon>Spermatophyta</taxon>
        <taxon>Magnoliopsida</taxon>
        <taxon>eudicotyledons</taxon>
        <taxon>Gunneridae</taxon>
        <taxon>Pentapetalae</taxon>
        <taxon>rosids</taxon>
        <taxon>malvids</taxon>
        <taxon>Brassicales</taxon>
        <taxon>Brassicaceae</taxon>
        <taxon>Brassiceae</taxon>
        <taxon>Brassica</taxon>
    </lineage>
</organism>
<evidence type="ECO:0000256" key="3">
    <source>
        <dbReference type="ARBA" id="ARBA00022723"/>
    </source>
</evidence>